<evidence type="ECO:0000313" key="1">
    <source>
        <dbReference type="EMBL" id="TWP28816.1"/>
    </source>
</evidence>
<dbReference type="AlphaFoldDB" id="A0A563DF00"/>
<organism evidence="1 2">
    <name type="scientific">Apibacter muscae</name>
    <dbReference type="NCBI Taxonomy" id="2509004"/>
    <lineage>
        <taxon>Bacteria</taxon>
        <taxon>Pseudomonadati</taxon>
        <taxon>Bacteroidota</taxon>
        <taxon>Flavobacteriia</taxon>
        <taxon>Flavobacteriales</taxon>
        <taxon>Weeksellaceae</taxon>
        <taxon>Apibacter</taxon>
    </lineage>
</organism>
<accession>A0A563DF00</accession>
<dbReference type="Proteomes" id="UP000319499">
    <property type="component" value="Unassembled WGS sequence"/>
</dbReference>
<evidence type="ECO:0000313" key="2">
    <source>
        <dbReference type="Proteomes" id="UP000319499"/>
    </source>
</evidence>
<dbReference type="EMBL" id="SELH01000017">
    <property type="protein sequence ID" value="TWP28816.1"/>
    <property type="molecule type" value="Genomic_DNA"/>
</dbReference>
<dbReference type="OrthoDB" id="1339458at2"/>
<proteinExistence type="predicted"/>
<protein>
    <submittedName>
        <fullName evidence="1">Uncharacterized protein</fullName>
    </submittedName>
</protein>
<sequence length="177" mass="20212">MKEEKEKMLEAFQQYSSLRHIYEIIETGVGRENMAKGFLEKKESDLTVLVGFTAITGIEKTLPVELKKGKLVEVTSTSIYGYKGEIFENGSIKLTNSRTSLPCLSSLTTDQFIRSTDLPIGTLINMEDYTFMCLKKPKDLIIRVISDFLPHNKQIDFFKEIEDIKFSSVVELLEKLN</sequence>
<name>A0A563DF00_9FLAO</name>
<reference evidence="1 2" key="1">
    <citation type="submission" date="2019-02" db="EMBL/GenBank/DDBJ databases">
        <title>Apibacter muscae sp. nov.: a novel member of the house fly microbiota.</title>
        <authorList>
            <person name="Park R."/>
        </authorList>
    </citation>
    <scope>NUCLEOTIDE SEQUENCE [LARGE SCALE GENOMIC DNA]</scope>
    <source>
        <strain evidence="1 2">AL1</strain>
    </source>
</reference>
<gene>
    <name evidence="1" type="ORF">ETU09_05315</name>
</gene>
<keyword evidence="2" id="KW-1185">Reference proteome</keyword>
<comment type="caution">
    <text evidence="1">The sequence shown here is derived from an EMBL/GenBank/DDBJ whole genome shotgun (WGS) entry which is preliminary data.</text>
</comment>